<proteinExistence type="predicted"/>
<evidence type="ECO:0000313" key="3">
    <source>
        <dbReference type="Proteomes" id="UP001489004"/>
    </source>
</evidence>
<sequence>MVSLSDFPVSDSEASLQAEALGSAEVRRAIKREAVAAQDAARAAHEEAASAAHRQPACVSGQAVVCRIEDTSASADFRKAVEQIQFEERIYRLKLQHNAELAKQAEDIERLRLGLDESQQAAGELQTELSIAQRDCEAARQAEQAATSKAVAQEVEVQHWMAGAREAAAGAERAQAAAAGLQAKMASMQEQHQQALSETQAEAVLEAASGGQKTASRHRSKHDRALRKLQAELESLRAAEEAAYEGGRSRGLDEAQSELQDRLKEYHRLLDAERADTTAALELADKAQLEARSQIARMETRLVEAEQQAASMELQCQQARCELAKALVEKSNALTQSQALLDASSDTVQKQAAELVRLENELQQHQATLSSLRSSVDTAAAKELESKLSQRDALRWAADERELAATLAAELAKKEEALAQQGAKLSCLQAALQAEEARNAALSAEVAQHKQAEMRASEDIGNVQAALQSLRRRQAEMQSVVQRTCGADVSAGVGAFPTMFPGTLPGQSWT</sequence>
<accession>A0AAW1PPT9</accession>
<evidence type="ECO:0000256" key="1">
    <source>
        <dbReference type="SAM" id="Coils"/>
    </source>
</evidence>
<dbReference type="AlphaFoldDB" id="A0AAW1PPT9"/>
<feature type="coiled-coil region" evidence="1">
    <location>
        <begin position="108"/>
        <end position="142"/>
    </location>
</feature>
<protein>
    <submittedName>
        <fullName evidence="2">Uncharacterized protein</fullName>
    </submittedName>
</protein>
<name>A0AAW1PPT9_9CHLO</name>
<keyword evidence="3" id="KW-1185">Reference proteome</keyword>
<evidence type="ECO:0000313" key="2">
    <source>
        <dbReference type="EMBL" id="KAK9811840.1"/>
    </source>
</evidence>
<dbReference type="EMBL" id="JALJOR010000009">
    <property type="protein sequence ID" value="KAK9811840.1"/>
    <property type="molecule type" value="Genomic_DNA"/>
</dbReference>
<gene>
    <name evidence="2" type="ORF">WJX72_011063</name>
</gene>
<dbReference type="Proteomes" id="UP001489004">
    <property type="component" value="Unassembled WGS sequence"/>
</dbReference>
<reference evidence="2 3" key="1">
    <citation type="journal article" date="2024" name="Nat. Commun.">
        <title>Phylogenomics reveals the evolutionary origins of lichenization in chlorophyte algae.</title>
        <authorList>
            <person name="Puginier C."/>
            <person name="Libourel C."/>
            <person name="Otte J."/>
            <person name="Skaloud P."/>
            <person name="Haon M."/>
            <person name="Grisel S."/>
            <person name="Petersen M."/>
            <person name="Berrin J.G."/>
            <person name="Delaux P.M."/>
            <person name="Dal Grande F."/>
            <person name="Keller J."/>
        </authorList>
    </citation>
    <scope>NUCLEOTIDE SEQUENCE [LARGE SCALE GENOMIC DNA]</scope>
    <source>
        <strain evidence="2 3">SAG 2043</strain>
    </source>
</reference>
<comment type="caution">
    <text evidence="2">The sequence shown here is derived from an EMBL/GenBank/DDBJ whole genome shotgun (WGS) entry which is preliminary data.</text>
</comment>
<feature type="coiled-coil region" evidence="1">
    <location>
        <begin position="171"/>
        <end position="452"/>
    </location>
</feature>
<organism evidence="2 3">
    <name type="scientific">[Myrmecia] bisecta</name>
    <dbReference type="NCBI Taxonomy" id="41462"/>
    <lineage>
        <taxon>Eukaryota</taxon>
        <taxon>Viridiplantae</taxon>
        <taxon>Chlorophyta</taxon>
        <taxon>core chlorophytes</taxon>
        <taxon>Trebouxiophyceae</taxon>
        <taxon>Trebouxiales</taxon>
        <taxon>Trebouxiaceae</taxon>
        <taxon>Myrmecia</taxon>
    </lineage>
</organism>
<keyword evidence="1" id="KW-0175">Coiled coil</keyword>